<dbReference type="Proteomes" id="UP000245626">
    <property type="component" value="Unassembled WGS sequence"/>
</dbReference>
<accession>A0ACD0NPR6</accession>
<name>A0ACD0NPR6_9BASI</name>
<sequence length="288" mass="31542">MASTITEKKAEPILLVRPPSSKLVQGQITHIERSDEVSYDLARQQWQNYVKAFSEEGWKVKVVDEADDQPDCVFVEDSIVFFKNLAEGHESGADRRDLFVLASPGTETRVGELKGVEKVAEELRSQAESERCERQFQVERITKPGTLDGGDILKIGKVVYVGKGTRTNEEGIRQLASLVGPLGYKVVPVTVNKALHLKSAVTALPDGTVIGYPPIVDDPSVFPKFLAVPEPHGVAVVVLSEKKLVISSGAPKTIEMISALGYELVKIEITEFEKLEGCVTCLSVRVRA</sequence>
<organism evidence="1 2">
    <name type="scientific">Violaceomyces palustris</name>
    <dbReference type="NCBI Taxonomy" id="1673888"/>
    <lineage>
        <taxon>Eukaryota</taxon>
        <taxon>Fungi</taxon>
        <taxon>Dikarya</taxon>
        <taxon>Basidiomycota</taxon>
        <taxon>Ustilaginomycotina</taxon>
        <taxon>Ustilaginomycetes</taxon>
        <taxon>Violaceomycetales</taxon>
        <taxon>Violaceomycetaceae</taxon>
        <taxon>Violaceomyces</taxon>
    </lineage>
</organism>
<evidence type="ECO:0000313" key="2">
    <source>
        <dbReference type="Proteomes" id="UP000245626"/>
    </source>
</evidence>
<keyword evidence="2" id="KW-1185">Reference proteome</keyword>
<protein>
    <submittedName>
        <fullName evidence="1">Dimethylarginine dimethylaminohydrolase</fullName>
    </submittedName>
</protein>
<reference evidence="1 2" key="1">
    <citation type="journal article" date="2018" name="Mol. Biol. Evol.">
        <title>Broad Genomic Sampling Reveals a Smut Pathogenic Ancestry of the Fungal Clade Ustilaginomycotina.</title>
        <authorList>
            <person name="Kijpornyongpan T."/>
            <person name="Mondo S.J."/>
            <person name="Barry K."/>
            <person name="Sandor L."/>
            <person name="Lee J."/>
            <person name="Lipzen A."/>
            <person name="Pangilinan J."/>
            <person name="LaButti K."/>
            <person name="Hainaut M."/>
            <person name="Henrissat B."/>
            <person name="Grigoriev I.V."/>
            <person name="Spatafora J.W."/>
            <person name="Aime M.C."/>
        </authorList>
    </citation>
    <scope>NUCLEOTIDE SEQUENCE [LARGE SCALE GENOMIC DNA]</scope>
    <source>
        <strain evidence="1 2">SA 807</strain>
    </source>
</reference>
<proteinExistence type="predicted"/>
<dbReference type="EMBL" id="KZ820335">
    <property type="protein sequence ID" value="PWN47801.1"/>
    <property type="molecule type" value="Genomic_DNA"/>
</dbReference>
<gene>
    <name evidence="1" type="ORF">IE53DRAFT_390054</name>
</gene>
<evidence type="ECO:0000313" key="1">
    <source>
        <dbReference type="EMBL" id="PWN47801.1"/>
    </source>
</evidence>